<gene>
    <name evidence="1" type="ORF">SISNIDRAFT_547520</name>
</gene>
<dbReference type="Proteomes" id="UP000076722">
    <property type="component" value="Unassembled WGS sequence"/>
</dbReference>
<evidence type="ECO:0000313" key="2">
    <source>
        <dbReference type="Proteomes" id="UP000076722"/>
    </source>
</evidence>
<evidence type="ECO:0000313" key="1">
    <source>
        <dbReference type="EMBL" id="KZS96786.1"/>
    </source>
</evidence>
<dbReference type="OrthoDB" id="3265206at2759"/>
<keyword evidence="2" id="KW-1185">Reference proteome</keyword>
<name>A0A164YCD1_9AGAM</name>
<dbReference type="EMBL" id="KV419398">
    <property type="protein sequence ID" value="KZS96786.1"/>
    <property type="molecule type" value="Genomic_DNA"/>
</dbReference>
<protein>
    <submittedName>
        <fullName evidence="1">Uncharacterized protein</fullName>
    </submittedName>
</protein>
<proteinExistence type="predicted"/>
<reference evidence="1 2" key="1">
    <citation type="journal article" date="2016" name="Mol. Biol. Evol.">
        <title>Comparative Genomics of Early-Diverging Mushroom-Forming Fungi Provides Insights into the Origins of Lignocellulose Decay Capabilities.</title>
        <authorList>
            <person name="Nagy L.G."/>
            <person name="Riley R."/>
            <person name="Tritt A."/>
            <person name="Adam C."/>
            <person name="Daum C."/>
            <person name="Floudas D."/>
            <person name="Sun H."/>
            <person name="Yadav J.S."/>
            <person name="Pangilinan J."/>
            <person name="Larsson K.H."/>
            <person name="Matsuura K."/>
            <person name="Barry K."/>
            <person name="Labutti K."/>
            <person name="Kuo R."/>
            <person name="Ohm R.A."/>
            <person name="Bhattacharya S.S."/>
            <person name="Shirouzu T."/>
            <person name="Yoshinaga Y."/>
            <person name="Martin F.M."/>
            <person name="Grigoriev I.V."/>
            <person name="Hibbett D.S."/>
        </authorList>
    </citation>
    <scope>NUCLEOTIDE SEQUENCE [LARGE SCALE GENOMIC DNA]</scope>
    <source>
        <strain evidence="1 2">HHB9708</strain>
    </source>
</reference>
<sequence length="701" mass="80950">MAQRSGATIMPVSEATTKEYSRVDQHLSYQVLGYSDYPSYEPRPRDYRPELNYYIQLYHDRSVTVDEYIHERFCSIFPVHNWAHDHLIRALIFSRLCAQEYFMSIDEVVAIFVLSKDLRTKAPNDIWLGIAPHLINQGIEGFITEERPVGTRPEMMDLTKMSPFARSQCVSFADLLKSDPEAGFPPAYDFISEIRSYVELQDEWDWGMEETWNLPHIRRSLFEHSYNQLPPLKPELCVCGKCKIDEERLEKNNTTFRKCYQTMIEDGQARGCTALQESWEPFMEAAEEWLEDIGMTVQATGEAFYQRAGERKGPAILDTANALHLHVGSELQTRDRLRIVSTLRSPTIPTILSGDLKVPLALSSDDVGYLIIYRGEVELITSGDWLPELDEKPFEHLQSQVYVLSTSNDYTIRFDESKLDERACLSYYPSMEEPWYLPNAHDRSPSEEWIVELPDASTRTKNVIIECSRRADHGYPLFSMAKNQQHHGQALQLKASYQRRTFETWWRPVIVRGRRCPHSELYQKGTRCLLAAKDVLLQLKRRSDRYTEECDNLRETQPTCRAFGGSCISEPDCRCTNEKFLEARERWREDFRQTLLGESTRQHQYILGNDGPFSRHNAIIVRCPDPDALHPLIFLSASCGRRIYLINYQECWDCACERMIISGCSVGIDVTATEYTTCVLCQATSERAAVSAQEILESKDQ</sequence>
<dbReference type="AlphaFoldDB" id="A0A164YCD1"/>
<accession>A0A164YCD1</accession>
<organism evidence="1 2">
    <name type="scientific">Sistotremastrum niveocremeum HHB9708</name>
    <dbReference type="NCBI Taxonomy" id="1314777"/>
    <lineage>
        <taxon>Eukaryota</taxon>
        <taxon>Fungi</taxon>
        <taxon>Dikarya</taxon>
        <taxon>Basidiomycota</taxon>
        <taxon>Agaricomycotina</taxon>
        <taxon>Agaricomycetes</taxon>
        <taxon>Sistotremastrales</taxon>
        <taxon>Sistotremastraceae</taxon>
        <taxon>Sertulicium</taxon>
        <taxon>Sertulicium niveocremeum</taxon>
    </lineage>
</organism>